<gene>
    <name evidence="1" type="ORF">JR316_011607</name>
</gene>
<dbReference type="EMBL" id="JAFIQS010000015">
    <property type="protein sequence ID" value="KAG5163263.1"/>
    <property type="molecule type" value="Genomic_DNA"/>
</dbReference>
<accession>A0A8H8CF50</accession>
<protein>
    <submittedName>
        <fullName evidence="1">Uncharacterized protein</fullName>
    </submittedName>
</protein>
<comment type="caution">
    <text evidence="1">The sequence shown here is derived from an EMBL/GenBank/DDBJ whole genome shotgun (WGS) entry which is preliminary data.</text>
</comment>
<dbReference type="AlphaFoldDB" id="A0A8H8CF50"/>
<sequence>MQVMSSPILASEQIGYRRDEVHGTTLVNTPGGQVPPERIHLVPNGACVHQADGFIHIIAQNGTKLHTASVSGNSSTARHGSVSPHVRRSFGSGYVAYTWWNNPSSSPIAHFTTTWTVPDSPQNIDGQLLYLFNSMEPDSFNAILQPVLQYGVSPAGGGDYWSVASWWIVGSEVYHSSLTPVTPGQSLQGVMTLITPSDGSNSYNYSSAFTGIPDSEISISSLQELTYAWEALEIYTASGATDLPRGRTAMGSINLFTQDGQTPLLFWDSSDDGNDGFKVEVVADGAVNGQVDLVYPLQ</sequence>
<dbReference type="OrthoDB" id="3256306at2759"/>
<organism evidence="1">
    <name type="scientific">Psilocybe cubensis</name>
    <name type="common">Psychedelic mushroom</name>
    <name type="synonym">Stropharia cubensis</name>
    <dbReference type="NCBI Taxonomy" id="181762"/>
    <lineage>
        <taxon>Eukaryota</taxon>
        <taxon>Fungi</taxon>
        <taxon>Dikarya</taxon>
        <taxon>Basidiomycota</taxon>
        <taxon>Agaricomycotina</taxon>
        <taxon>Agaricomycetes</taxon>
        <taxon>Agaricomycetidae</taxon>
        <taxon>Agaricales</taxon>
        <taxon>Agaricineae</taxon>
        <taxon>Strophariaceae</taxon>
        <taxon>Psilocybe</taxon>
    </lineage>
</organism>
<reference evidence="1" key="1">
    <citation type="submission" date="2021-02" db="EMBL/GenBank/DDBJ databases">
        <title>Psilocybe cubensis genome.</title>
        <authorList>
            <person name="Mckernan K.J."/>
            <person name="Crawford S."/>
            <person name="Trippe A."/>
            <person name="Kane L.T."/>
            <person name="Mclaughlin S."/>
        </authorList>
    </citation>
    <scope>NUCLEOTIDE SEQUENCE [LARGE SCALE GENOMIC DNA]</scope>
    <source>
        <strain evidence="1">MGC-MH-2018</strain>
    </source>
</reference>
<name>A0A8H8CF50_PSICU</name>
<evidence type="ECO:0000313" key="1">
    <source>
        <dbReference type="EMBL" id="KAG5163263.1"/>
    </source>
</evidence>
<proteinExistence type="predicted"/>